<dbReference type="Pfam" id="PF04548">
    <property type="entry name" value="AIG1"/>
    <property type="match status" value="1"/>
</dbReference>
<evidence type="ECO:0000256" key="3">
    <source>
        <dbReference type="ARBA" id="ARBA00023134"/>
    </source>
</evidence>
<dbReference type="Gene3D" id="3.40.50.300">
    <property type="entry name" value="P-loop containing nucleotide triphosphate hydrolases"/>
    <property type="match status" value="1"/>
</dbReference>
<dbReference type="FunFam" id="3.40.50.300:FF:000366">
    <property type="entry name" value="GTPase, IMAP family member 2"/>
    <property type="match status" value="1"/>
</dbReference>
<proteinExistence type="inferred from homology"/>
<evidence type="ECO:0000256" key="4">
    <source>
        <dbReference type="SAM" id="SignalP"/>
    </source>
</evidence>
<sequence length="230" mass="26073">MPLTNLFLLFLSVPELQIVMVGKTGNGKSATGNTILGVDAFPSRPASSSITAKCKMVTEILPDGRRQAVIDMPGVFDTEHLGRMTCAEIKWCVKVCAPGPHAIVQVIRLAHFSREELEVARLIKDIFSLKAKAYMIVLFTHKEELEGRSLHHLLSDDDNLEPLRSQIQSCRNRCLAFNNRAVWSERRAQVDELIQMVDELVRKNEPKPYYTKDMLEVDLKSWPQWPCSLL</sequence>
<dbReference type="PANTHER" id="PTHR10903">
    <property type="entry name" value="GTPASE, IMAP FAMILY MEMBER-RELATED"/>
    <property type="match status" value="1"/>
</dbReference>
<dbReference type="PANTHER" id="PTHR10903:SF170">
    <property type="entry name" value="GTPASE IMAP FAMILY MEMBER 7"/>
    <property type="match status" value="1"/>
</dbReference>
<dbReference type="InterPro" id="IPR045058">
    <property type="entry name" value="GIMA/IAN/Toc"/>
</dbReference>
<gene>
    <name evidence="7" type="primary">LOC113430441</name>
</gene>
<evidence type="ECO:0000313" key="7">
    <source>
        <dbReference type="RefSeq" id="XP_026548664.1"/>
    </source>
</evidence>
<dbReference type="GeneID" id="113430441"/>
<keyword evidence="6" id="KW-1185">Reference proteome</keyword>
<keyword evidence="4" id="KW-0732">Signal</keyword>
<feature type="signal peptide" evidence="4">
    <location>
        <begin position="1"/>
        <end position="18"/>
    </location>
</feature>
<comment type="similarity">
    <text evidence="1">Belongs to the TRAFAC class TrmE-Era-EngA-EngB-Septin-like GTPase superfamily. AIG1/Toc34/Toc159-like paraseptin GTPase family. IAN subfamily.</text>
</comment>
<keyword evidence="3" id="KW-0342">GTP-binding</keyword>
<feature type="domain" description="AIG1-type G" evidence="5">
    <location>
        <begin position="13"/>
        <end position="218"/>
    </location>
</feature>
<evidence type="ECO:0000313" key="6">
    <source>
        <dbReference type="Proteomes" id="UP000504612"/>
    </source>
</evidence>
<protein>
    <submittedName>
        <fullName evidence="7">GTPase IMAP family member 7-like</fullName>
    </submittedName>
</protein>
<dbReference type="RefSeq" id="XP_026548664.1">
    <property type="nucleotide sequence ID" value="XM_026692879.1"/>
</dbReference>
<dbReference type="InterPro" id="IPR027417">
    <property type="entry name" value="P-loop_NTPase"/>
</dbReference>
<keyword evidence="2" id="KW-0547">Nucleotide-binding</keyword>
<name>A0A6J1W897_9SAUR</name>
<evidence type="ECO:0000259" key="5">
    <source>
        <dbReference type="PROSITE" id="PS51720"/>
    </source>
</evidence>
<dbReference type="KEGG" id="nss:113430441"/>
<dbReference type="CDD" id="cd01852">
    <property type="entry name" value="AIG1"/>
    <property type="match status" value="1"/>
</dbReference>
<organism evidence="6 7">
    <name type="scientific">Notechis scutatus</name>
    <name type="common">mainland tiger snake</name>
    <dbReference type="NCBI Taxonomy" id="8663"/>
    <lineage>
        <taxon>Eukaryota</taxon>
        <taxon>Metazoa</taxon>
        <taxon>Chordata</taxon>
        <taxon>Craniata</taxon>
        <taxon>Vertebrata</taxon>
        <taxon>Euteleostomi</taxon>
        <taxon>Lepidosauria</taxon>
        <taxon>Squamata</taxon>
        <taxon>Bifurcata</taxon>
        <taxon>Unidentata</taxon>
        <taxon>Episquamata</taxon>
        <taxon>Toxicofera</taxon>
        <taxon>Serpentes</taxon>
        <taxon>Colubroidea</taxon>
        <taxon>Elapidae</taxon>
        <taxon>Hydrophiinae</taxon>
        <taxon>Notechis</taxon>
    </lineage>
</organism>
<dbReference type="AlphaFoldDB" id="A0A6J1W897"/>
<reference evidence="7" key="1">
    <citation type="submission" date="2025-08" db="UniProtKB">
        <authorList>
            <consortium name="RefSeq"/>
        </authorList>
    </citation>
    <scope>IDENTIFICATION</scope>
</reference>
<evidence type="ECO:0000256" key="2">
    <source>
        <dbReference type="ARBA" id="ARBA00022741"/>
    </source>
</evidence>
<accession>A0A6J1W897</accession>
<feature type="chain" id="PRO_5027031412" evidence="4">
    <location>
        <begin position="19"/>
        <end position="230"/>
    </location>
</feature>
<dbReference type="PROSITE" id="PS51720">
    <property type="entry name" value="G_AIG1"/>
    <property type="match status" value="1"/>
</dbReference>
<dbReference type="InterPro" id="IPR006703">
    <property type="entry name" value="G_AIG1"/>
</dbReference>
<dbReference type="SUPFAM" id="SSF52540">
    <property type="entry name" value="P-loop containing nucleoside triphosphate hydrolases"/>
    <property type="match status" value="1"/>
</dbReference>
<evidence type="ECO:0000256" key="1">
    <source>
        <dbReference type="ARBA" id="ARBA00008535"/>
    </source>
</evidence>
<dbReference type="Proteomes" id="UP000504612">
    <property type="component" value="Unplaced"/>
</dbReference>
<dbReference type="GO" id="GO:0005525">
    <property type="term" value="F:GTP binding"/>
    <property type="evidence" value="ECO:0007669"/>
    <property type="project" value="UniProtKB-KW"/>
</dbReference>